<dbReference type="Proteomes" id="UP000051836">
    <property type="component" value="Unassembled WGS sequence"/>
</dbReference>
<dbReference type="OrthoDB" id="6770063at2759"/>
<accession>A0A0Q3P6K3</accession>
<evidence type="ECO:0000313" key="2">
    <source>
        <dbReference type="Proteomes" id="UP000051836"/>
    </source>
</evidence>
<dbReference type="STRING" id="12930.A0A0Q3P6K3"/>
<organism evidence="1 2">
    <name type="scientific">Amazona aestiva</name>
    <name type="common">Blue-fronted Amazon parrot</name>
    <dbReference type="NCBI Taxonomy" id="12930"/>
    <lineage>
        <taxon>Eukaryota</taxon>
        <taxon>Metazoa</taxon>
        <taxon>Chordata</taxon>
        <taxon>Craniata</taxon>
        <taxon>Vertebrata</taxon>
        <taxon>Euteleostomi</taxon>
        <taxon>Archelosauria</taxon>
        <taxon>Archosauria</taxon>
        <taxon>Dinosauria</taxon>
        <taxon>Saurischia</taxon>
        <taxon>Theropoda</taxon>
        <taxon>Coelurosauria</taxon>
        <taxon>Aves</taxon>
        <taxon>Neognathae</taxon>
        <taxon>Neoaves</taxon>
        <taxon>Telluraves</taxon>
        <taxon>Australaves</taxon>
        <taxon>Psittaciformes</taxon>
        <taxon>Psittacidae</taxon>
        <taxon>Amazona</taxon>
    </lineage>
</organism>
<dbReference type="EMBL" id="LMAW01002852">
    <property type="protein sequence ID" value="KQK76411.1"/>
    <property type="molecule type" value="Genomic_DNA"/>
</dbReference>
<sequence length="88" mass="9451">MNPPTTGKHPERAAALHKAPSLGRARVAAAGILSVGNVLNYLDRYTVAGEAVPDKKWDCLYCGSSKEKIENSVLNITNLKGNDPLQFS</sequence>
<gene>
    <name evidence="1" type="ORF">AAES_135674</name>
</gene>
<evidence type="ECO:0000313" key="1">
    <source>
        <dbReference type="EMBL" id="KQK76411.1"/>
    </source>
</evidence>
<proteinExistence type="predicted"/>
<dbReference type="AlphaFoldDB" id="A0A0Q3P6K3"/>
<comment type="caution">
    <text evidence="1">The sequence shown here is derived from an EMBL/GenBank/DDBJ whole genome shotgun (WGS) entry which is preliminary data.</text>
</comment>
<name>A0A0Q3P6K3_AMAAE</name>
<protein>
    <submittedName>
        <fullName evidence="1">Uncharacterized protein</fullName>
    </submittedName>
</protein>
<reference evidence="1 2" key="1">
    <citation type="submission" date="2015-10" db="EMBL/GenBank/DDBJ databases">
        <authorList>
            <person name="Gilbert D.G."/>
        </authorList>
    </citation>
    <scope>NUCLEOTIDE SEQUENCE [LARGE SCALE GENOMIC DNA]</scope>
    <source>
        <strain evidence="1">FVVF132</strain>
    </source>
</reference>
<keyword evidence="2" id="KW-1185">Reference proteome</keyword>